<evidence type="ECO:0000256" key="1">
    <source>
        <dbReference type="ARBA" id="ARBA00008635"/>
    </source>
</evidence>
<dbReference type="Gene3D" id="1.20.120.450">
    <property type="entry name" value="dinb family like domain"/>
    <property type="match status" value="1"/>
</dbReference>
<accession>A0A4R2H6F4</accession>
<evidence type="ECO:0000256" key="2">
    <source>
        <dbReference type="ARBA" id="ARBA00022723"/>
    </source>
</evidence>
<protein>
    <submittedName>
        <fullName evidence="5">Putative damage-inducible protein DinB</fullName>
    </submittedName>
</protein>
<name>A0A4R2H6F4_9SPHI</name>
<dbReference type="RefSeq" id="WP_229676690.1">
    <property type="nucleotide sequence ID" value="NZ_BMJO01000001.1"/>
</dbReference>
<feature type="binding site" evidence="3">
    <location>
        <position position="156"/>
    </location>
    <ligand>
        <name>a divalent metal cation</name>
        <dbReference type="ChEBI" id="CHEBI:60240"/>
    </ligand>
</feature>
<sequence length="177" mass="20125">MMKIIKLLTSTFMFLLLMNVAKAQTTTADLLKEWERAKTYTSEYLNAMPETGYALKPTPEMRSFAEQMLHLAADNYVFAAAATGEKSLEGKDELEKTSEKTKAVVTKSVLESYDFMIATIKKMTPAQLNEKVKLFGRFDMSREQALGKGFEHQTHHRGQTTVYLRLAKTTPPQEKLF</sequence>
<dbReference type="Pfam" id="PF05163">
    <property type="entry name" value="DinB"/>
    <property type="match status" value="1"/>
</dbReference>
<evidence type="ECO:0000256" key="4">
    <source>
        <dbReference type="SAM" id="SignalP"/>
    </source>
</evidence>
<dbReference type="AlphaFoldDB" id="A0A4R2H6F4"/>
<feature type="binding site" evidence="3">
    <location>
        <position position="70"/>
    </location>
    <ligand>
        <name>a divalent metal cation</name>
        <dbReference type="ChEBI" id="CHEBI:60240"/>
    </ligand>
</feature>
<organism evidence="5 6">
    <name type="scientific">Pedobacter psychrotolerans</name>
    <dbReference type="NCBI Taxonomy" id="1843235"/>
    <lineage>
        <taxon>Bacteria</taxon>
        <taxon>Pseudomonadati</taxon>
        <taxon>Bacteroidota</taxon>
        <taxon>Sphingobacteriia</taxon>
        <taxon>Sphingobacteriales</taxon>
        <taxon>Sphingobacteriaceae</taxon>
        <taxon>Pedobacter</taxon>
    </lineage>
</organism>
<dbReference type="Proteomes" id="UP000295684">
    <property type="component" value="Unassembled WGS sequence"/>
</dbReference>
<comment type="similarity">
    <text evidence="1">Belongs to the DinB family.</text>
</comment>
<dbReference type="SUPFAM" id="SSF109854">
    <property type="entry name" value="DinB/YfiT-like putative metalloenzymes"/>
    <property type="match status" value="1"/>
</dbReference>
<evidence type="ECO:0000256" key="3">
    <source>
        <dbReference type="PIRSR" id="PIRSR607837-1"/>
    </source>
</evidence>
<dbReference type="GO" id="GO:0046872">
    <property type="term" value="F:metal ion binding"/>
    <property type="evidence" value="ECO:0007669"/>
    <property type="project" value="UniProtKB-KW"/>
</dbReference>
<feature type="chain" id="PRO_5020373855" evidence="4">
    <location>
        <begin position="24"/>
        <end position="177"/>
    </location>
</feature>
<dbReference type="InterPro" id="IPR034660">
    <property type="entry name" value="DinB/YfiT-like"/>
</dbReference>
<gene>
    <name evidence="5" type="ORF">EV200_107184</name>
</gene>
<comment type="caution">
    <text evidence="5">The sequence shown here is derived from an EMBL/GenBank/DDBJ whole genome shotgun (WGS) entry which is preliminary data.</text>
</comment>
<evidence type="ECO:0000313" key="6">
    <source>
        <dbReference type="Proteomes" id="UP000295684"/>
    </source>
</evidence>
<keyword evidence="4" id="KW-0732">Signal</keyword>
<dbReference type="InterPro" id="IPR007837">
    <property type="entry name" value="DinB"/>
</dbReference>
<proteinExistence type="inferred from homology"/>
<feature type="binding site" evidence="3">
    <location>
        <position position="152"/>
    </location>
    <ligand>
        <name>a divalent metal cation</name>
        <dbReference type="ChEBI" id="CHEBI:60240"/>
    </ligand>
</feature>
<reference evidence="5 6" key="1">
    <citation type="submission" date="2019-03" db="EMBL/GenBank/DDBJ databases">
        <title>Genomic Encyclopedia of Type Strains, Phase IV (KMG-IV): sequencing the most valuable type-strain genomes for metagenomic binning, comparative biology and taxonomic classification.</title>
        <authorList>
            <person name="Goeker M."/>
        </authorList>
    </citation>
    <scope>NUCLEOTIDE SEQUENCE [LARGE SCALE GENOMIC DNA]</scope>
    <source>
        <strain evidence="5 6">DSM 103236</strain>
    </source>
</reference>
<feature type="signal peptide" evidence="4">
    <location>
        <begin position="1"/>
        <end position="23"/>
    </location>
</feature>
<keyword evidence="2 3" id="KW-0479">Metal-binding</keyword>
<dbReference type="EMBL" id="SLWO01000007">
    <property type="protein sequence ID" value="TCO21588.1"/>
    <property type="molecule type" value="Genomic_DNA"/>
</dbReference>
<evidence type="ECO:0000313" key="5">
    <source>
        <dbReference type="EMBL" id="TCO21588.1"/>
    </source>
</evidence>